<dbReference type="SMART" id="SM00987">
    <property type="entry name" value="UreE_C"/>
    <property type="match status" value="1"/>
</dbReference>
<dbReference type="InterPro" id="IPR047124">
    <property type="entry name" value="HI_0220.2"/>
</dbReference>
<keyword evidence="3" id="KW-1185">Reference proteome</keyword>
<protein>
    <submittedName>
        <fullName evidence="2">Uracil-DNA glycosylase family protein</fullName>
    </submittedName>
</protein>
<dbReference type="Proteomes" id="UP001565283">
    <property type="component" value="Unassembled WGS sequence"/>
</dbReference>
<dbReference type="EMBL" id="JBCLSH010000009">
    <property type="protein sequence ID" value="MEY8443451.1"/>
    <property type="molecule type" value="Genomic_DNA"/>
</dbReference>
<evidence type="ECO:0000259" key="1">
    <source>
        <dbReference type="SMART" id="SM00986"/>
    </source>
</evidence>
<dbReference type="RefSeq" id="WP_251712697.1">
    <property type="nucleotide sequence ID" value="NZ_CALPDE010000009.1"/>
</dbReference>
<accession>A0ABV4D1L7</accession>
<dbReference type="SUPFAM" id="SSF52141">
    <property type="entry name" value="Uracil-DNA glycosylase-like"/>
    <property type="match status" value="1"/>
</dbReference>
<reference evidence="2 3" key="1">
    <citation type="submission" date="2024-03" db="EMBL/GenBank/DDBJ databases">
        <title>Mouse gut bacterial collection (mGBC) of GemPharmatech.</title>
        <authorList>
            <person name="He Y."/>
            <person name="Dong L."/>
            <person name="Wu D."/>
            <person name="Gao X."/>
            <person name="Lin Z."/>
        </authorList>
    </citation>
    <scope>NUCLEOTIDE SEQUENCE [LARGE SCALE GENOMIC DNA]</scope>
    <source>
        <strain evidence="2 3">61-15</strain>
    </source>
</reference>
<dbReference type="InterPro" id="IPR036895">
    <property type="entry name" value="Uracil-DNA_glycosylase-like_sf"/>
</dbReference>
<dbReference type="CDD" id="cd10033">
    <property type="entry name" value="UDG_like"/>
    <property type="match status" value="1"/>
</dbReference>
<organism evidence="2 3">
    <name type="scientific">Lactococcus ileimucosae</name>
    <dbReference type="NCBI Taxonomy" id="2941329"/>
    <lineage>
        <taxon>Bacteria</taxon>
        <taxon>Bacillati</taxon>
        <taxon>Bacillota</taxon>
        <taxon>Bacilli</taxon>
        <taxon>Lactobacillales</taxon>
        <taxon>Streptococcaceae</taxon>
        <taxon>Lactococcus</taxon>
    </lineage>
</organism>
<sequence length="194" mass="22741">MDKLSNIFQAIKDDPQNAAYTEQGIDPLYSVHPEAKILIVGQAPGRQAQESHLFWNDHSGERLRDWLGISYETFYSSDKLAILPMDFYFPGKGKFGDLPPRKGFAEKWHKLLIDEMPELELIILIGSYAITYYLHLPRKMRATDAIRDFRKYLPHYFPIVHPSPRNNIWLRKNPWFEVEVVPELQTRVKKLLDT</sequence>
<dbReference type="Pfam" id="PF03167">
    <property type="entry name" value="UDG"/>
    <property type="match status" value="1"/>
</dbReference>
<dbReference type="PANTHER" id="PTHR42160:SF1">
    <property type="entry name" value="URACIL-DNA GLYCOSYLASE SUPERFAMILY PROTEIN"/>
    <property type="match status" value="1"/>
</dbReference>
<comment type="caution">
    <text evidence="2">The sequence shown here is derived from an EMBL/GenBank/DDBJ whole genome shotgun (WGS) entry which is preliminary data.</text>
</comment>
<dbReference type="SMART" id="SM00986">
    <property type="entry name" value="UDG"/>
    <property type="match status" value="1"/>
</dbReference>
<feature type="domain" description="Uracil-DNA glycosylase-like" evidence="1">
    <location>
        <begin position="28"/>
        <end position="185"/>
    </location>
</feature>
<gene>
    <name evidence="2" type="ORF">AALA52_04235</name>
</gene>
<evidence type="ECO:0000313" key="3">
    <source>
        <dbReference type="Proteomes" id="UP001565283"/>
    </source>
</evidence>
<proteinExistence type="predicted"/>
<evidence type="ECO:0000313" key="2">
    <source>
        <dbReference type="EMBL" id="MEY8443451.1"/>
    </source>
</evidence>
<name>A0ABV4D1L7_9LACT</name>
<dbReference type="InterPro" id="IPR005122">
    <property type="entry name" value="Uracil-DNA_glycosylase-like"/>
</dbReference>
<dbReference type="PANTHER" id="PTHR42160">
    <property type="entry name" value="URACIL-DNA GLYCOSYLASE SUPERFAMILY PROTEIN"/>
    <property type="match status" value="1"/>
</dbReference>
<dbReference type="Gene3D" id="3.40.470.10">
    <property type="entry name" value="Uracil-DNA glycosylase-like domain"/>
    <property type="match status" value="1"/>
</dbReference>